<evidence type="ECO:0000256" key="2">
    <source>
        <dbReference type="ARBA" id="ARBA00004651"/>
    </source>
</evidence>
<dbReference type="Gene3D" id="6.10.340.10">
    <property type="match status" value="1"/>
</dbReference>
<evidence type="ECO:0000313" key="17">
    <source>
        <dbReference type="EMBL" id="BAN04174.1"/>
    </source>
</evidence>
<dbReference type="InterPro" id="IPR036890">
    <property type="entry name" value="HATPase_C_sf"/>
</dbReference>
<dbReference type="KEGG" id="aym:YM304_38600"/>
<proteinExistence type="predicted"/>
<protein>
    <recommendedName>
        <fullName evidence="3">histidine kinase</fullName>
        <ecNumber evidence="3">2.7.13.3</ecNumber>
    </recommendedName>
</protein>
<dbReference type="OrthoDB" id="9806130at2"/>
<evidence type="ECO:0000256" key="6">
    <source>
        <dbReference type="ARBA" id="ARBA00022679"/>
    </source>
</evidence>
<evidence type="ECO:0000256" key="1">
    <source>
        <dbReference type="ARBA" id="ARBA00000085"/>
    </source>
</evidence>
<evidence type="ECO:0000256" key="10">
    <source>
        <dbReference type="ARBA" id="ARBA00022840"/>
    </source>
</evidence>
<evidence type="ECO:0000256" key="8">
    <source>
        <dbReference type="ARBA" id="ARBA00022741"/>
    </source>
</evidence>
<evidence type="ECO:0000256" key="7">
    <source>
        <dbReference type="ARBA" id="ARBA00022692"/>
    </source>
</evidence>
<keyword evidence="5" id="KW-0597">Phosphoprotein</keyword>
<dbReference type="SUPFAM" id="SSF55874">
    <property type="entry name" value="ATPase domain of HSP90 chaperone/DNA topoisomerase II/histidine kinase"/>
    <property type="match status" value="1"/>
</dbReference>
<evidence type="ECO:0000256" key="4">
    <source>
        <dbReference type="ARBA" id="ARBA00022475"/>
    </source>
</evidence>
<evidence type="ECO:0000256" key="5">
    <source>
        <dbReference type="ARBA" id="ARBA00022553"/>
    </source>
</evidence>
<evidence type="ECO:0000259" key="15">
    <source>
        <dbReference type="PROSITE" id="PS50109"/>
    </source>
</evidence>
<dbReference type="Gene3D" id="3.30.565.10">
    <property type="entry name" value="Histidine kinase-like ATPase, C-terminal domain"/>
    <property type="match status" value="1"/>
</dbReference>
<evidence type="ECO:0000259" key="16">
    <source>
        <dbReference type="PROSITE" id="PS50885"/>
    </source>
</evidence>
<evidence type="ECO:0000313" key="18">
    <source>
        <dbReference type="Proteomes" id="UP000011863"/>
    </source>
</evidence>
<feature type="transmembrane region" description="Helical" evidence="14">
    <location>
        <begin position="33"/>
        <end position="52"/>
    </location>
</feature>
<feature type="transmembrane region" description="Helical" evidence="14">
    <location>
        <begin position="64"/>
        <end position="84"/>
    </location>
</feature>
<keyword evidence="7 14" id="KW-0812">Transmembrane</keyword>
<dbReference type="InterPro" id="IPR004358">
    <property type="entry name" value="Sig_transdc_His_kin-like_C"/>
</dbReference>
<dbReference type="InterPro" id="IPR050398">
    <property type="entry name" value="HssS/ArlS-like"/>
</dbReference>
<dbReference type="PANTHER" id="PTHR45528">
    <property type="entry name" value="SENSOR HISTIDINE KINASE CPXA"/>
    <property type="match status" value="1"/>
</dbReference>
<feature type="domain" description="Histidine kinase" evidence="15">
    <location>
        <begin position="145"/>
        <end position="357"/>
    </location>
</feature>
<keyword evidence="10" id="KW-0067">ATP-binding</keyword>
<keyword evidence="11 14" id="KW-1133">Transmembrane helix</keyword>
<accession>A0A6C7E943</accession>
<gene>
    <name evidence="17" type="ORF">YM304_38600</name>
</gene>
<comment type="subcellular location">
    <subcellularLocation>
        <location evidence="2">Cell membrane</location>
        <topology evidence="2">Multi-pass membrane protein</topology>
    </subcellularLocation>
</comment>
<dbReference type="InterPro" id="IPR003661">
    <property type="entry name" value="HisK_dim/P_dom"/>
</dbReference>
<dbReference type="SMART" id="SM00388">
    <property type="entry name" value="HisKA"/>
    <property type="match status" value="1"/>
</dbReference>
<dbReference type="RefSeq" id="WP_015443421.1">
    <property type="nucleotide sequence ID" value="NC_020520.1"/>
</dbReference>
<dbReference type="SMART" id="SM00387">
    <property type="entry name" value="HATPase_c"/>
    <property type="match status" value="1"/>
</dbReference>
<dbReference type="SMART" id="SM00304">
    <property type="entry name" value="HAMP"/>
    <property type="match status" value="1"/>
</dbReference>
<dbReference type="SUPFAM" id="SSF47384">
    <property type="entry name" value="Homodimeric domain of signal transducing histidine kinase"/>
    <property type="match status" value="1"/>
</dbReference>
<sequence>MTGVDAHPVATPTLDLSDIRHKAHGMNRLGRRFLGATLAVLGVAIMMIAIAAQTMFINKHDLRLLMWVLIPAVMGAAVVAMLLARPVARDAKRICDAAMRVADGDLSARTGVQRNDELGEAAEMFDVMVDRLDSIEYERSLMLSSISHDLRTPLAALRAAVEAIRDGVAPDPDMYLSGMERQVRALTSLVDDLQLHSRLVSGTLDLDTTRLDLNELVDEAMETLRPLAVQRGVTLLLEAESRVMADADGSQFGRVIRNLLENAIRHAPDESTVVVQVTESAGHALMRVIDEGSGFPEAFRAHAFEPFARADEARDIRTGTAGLGLSIAKGIVTAHHGTISLGDGPGGIVEIRIPSRRTS</sequence>
<keyword evidence="12" id="KW-0902">Two-component regulatory system</keyword>
<dbReference type="InterPro" id="IPR036097">
    <property type="entry name" value="HisK_dim/P_sf"/>
</dbReference>
<keyword evidence="9 17" id="KW-0418">Kinase</keyword>
<keyword evidence="18" id="KW-1185">Reference proteome</keyword>
<dbReference type="InterPro" id="IPR005467">
    <property type="entry name" value="His_kinase_dom"/>
</dbReference>
<dbReference type="PROSITE" id="PS50885">
    <property type="entry name" value="HAMP"/>
    <property type="match status" value="1"/>
</dbReference>
<dbReference type="InterPro" id="IPR003660">
    <property type="entry name" value="HAMP_dom"/>
</dbReference>
<evidence type="ECO:0000256" key="13">
    <source>
        <dbReference type="ARBA" id="ARBA00023136"/>
    </source>
</evidence>
<dbReference type="Pfam" id="PF02518">
    <property type="entry name" value="HATPase_c"/>
    <property type="match status" value="1"/>
</dbReference>
<evidence type="ECO:0000256" key="11">
    <source>
        <dbReference type="ARBA" id="ARBA00022989"/>
    </source>
</evidence>
<keyword evidence="6 17" id="KW-0808">Transferase</keyword>
<dbReference type="AlphaFoldDB" id="A0A6C7E943"/>
<keyword evidence="4" id="KW-1003">Cell membrane</keyword>
<evidence type="ECO:0000256" key="9">
    <source>
        <dbReference type="ARBA" id="ARBA00022777"/>
    </source>
</evidence>
<dbReference type="Proteomes" id="UP000011863">
    <property type="component" value="Chromosome"/>
</dbReference>
<dbReference type="Pfam" id="PF00512">
    <property type="entry name" value="HisKA"/>
    <property type="match status" value="1"/>
</dbReference>
<keyword evidence="13 14" id="KW-0472">Membrane</keyword>
<dbReference type="CDD" id="cd06225">
    <property type="entry name" value="HAMP"/>
    <property type="match status" value="1"/>
</dbReference>
<dbReference type="SUPFAM" id="SSF158472">
    <property type="entry name" value="HAMP domain-like"/>
    <property type="match status" value="1"/>
</dbReference>
<dbReference type="InterPro" id="IPR003594">
    <property type="entry name" value="HATPase_dom"/>
</dbReference>
<evidence type="ECO:0000256" key="3">
    <source>
        <dbReference type="ARBA" id="ARBA00012438"/>
    </source>
</evidence>
<evidence type="ECO:0000256" key="12">
    <source>
        <dbReference type="ARBA" id="ARBA00023012"/>
    </source>
</evidence>
<dbReference type="Pfam" id="PF00672">
    <property type="entry name" value="HAMP"/>
    <property type="match status" value="1"/>
</dbReference>
<feature type="domain" description="HAMP" evidence="16">
    <location>
        <begin position="85"/>
        <end position="137"/>
    </location>
</feature>
<comment type="catalytic activity">
    <reaction evidence="1">
        <text>ATP + protein L-histidine = ADP + protein N-phospho-L-histidine.</text>
        <dbReference type="EC" id="2.7.13.3"/>
    </reaction>
</comment>
<organism evidence="17 18">
    <name type="scientific">Ilumatobacter coccineus (strain NBRC 103263 / KCTC 29153 / YM16-304)</name>
    <dbReference type="NCBI Taxonomy" id="1313172"/>
    <lineage>
        <taxon>Bacteria</taxon>
        <taxon>Bacillati</taxon>
        <taxon>Actinomycetota</taxon>
        <taxon>Acidimicrobiia</taxon>
        <taxon>Acidimicrobiales</taxon>
        <taxon>Ilumatobacteraceae</taxon>
        <taxon>Ilumatobacter</taxon>
    </lineage>
</organism>
<reference evidence="17 18" key="1">
    <citation type="journal article" date="2013" name="Int. J. Syst. Evol. Microbiol.">
        <title>Ilumatobacter nonamiense sp. nov. and Ilumatobacter coccineum sp. nov., isolated from seashore sand.</title>
        <authorList>
            <person name="Matsumoto A."/>
            <person name="Kasai H."/>
            <person name="Matsuo Y."/>
            <person name="Shizuri Y."/>
            <person name="Ichikawa N."/>
            <person name="Fujita N."/>
            <person name="Omura S."/>
            <person name="Takahashi Y."/>
        </authorList>
    </citation>
    <scope>NUCLEOTIDE SEQUENCE [LARGE SCALE GENOMIC DNA]</scope>
    <source>
        <strain evidence="18">NBRC 103263 / KCTC 29153 / YM16-304</strain>
    </source>
</reference>
<dbReference type="Gene3D" id="1.10.287.130">
    <property type="match status" value="1"/>
</dbReference>
<dbReference type="GO" id="GO:0005886">
    <property type="term" value="C:plasma membrane"/>
    <property type="evidence" value="ECO:0007669"/>
    <property type="project" value="UniProtKB-SubCell"/>
</dbReference>
<dbReference type="GO" id="GO:0000155">
    <property type="term" value="F:phosphorelay sensor kinase activity"/>
    <property type="evidence" value="ECO:0007669"/>
    <property type="project" value="InterPro"/>
</dbReference>
<dbReference type="EC" id="2.7.13.3" evidence="3"/>
<evidence type="ECO:0000256" key="14">
    <source>
        <dbReference type="SAM" id="Phobius"/>
    </source>
</evidence>
<dbReference type="EMBL" id="AP012057">
    <property type="protein sequence ID" value="BAN04174.1"/>
    <property type="molecule type" value="Genomic_DNA"/>
</dbReference>
<dbReference type="GO" id="GO:0005524">
    <property type="term" value="F:ATP binding"/>
    <property type="evidence" value="ECO:0007669"/>
    <property type="project" value="UniProtKB-KW"/>
</dbReference>
<dbReference type="CDD" id="cd00082">
    <property type="entry name" value="HisKA"/>
    <property type="match status" value="1"/>
</dbReference>
<dbReference type="PROSITE" id="PS50109">
    <property type="entry name" value="HIS_KIN"/>
    <property type="match status" value="1"/>
</dbReference>
<dbReference type="PRINTS" id="PR00344">
    <property type="entry name" value="BCTRLSENSOR"/>
</dbReference>
<name>A0A6C7E943_ILUCY</name>
<dbReference type="PANTHER" id="PTHR45528:SF1">
    <property type="entry name" value="SENSOR HISTIDINE KINASE CPXA"/>
    <property type="match status" value="1"/>
</dbReference>
<keyword evidence="8" id="KW-0547">Nucleotide-binding</keyword>